<dbReference type="OrthoDB" id="3213216at2"/>
<comment type="caution">
    <text evidence="2">The sequence shown here is derived from an EMBL/GenBank/DDBJ whole genome shotgun (WGS) entry which is preliminary data.</text>
</comment>
<protein>
    <submittedName>
        <fullName evidence="2">Mycothiol maleylpyruvate isomerase-like protein</fullName>
    </submittedName>
</protein>
<dbReference type="Gene3D" id="1.20.120.450">
    <property type="entry name" value="dinb family like domain"/>
    <property type="match status" value="1"/>
</dbReference>
<dbReference type="GO" id="GO:0016853">
    <property type="term" value="F:isomerase activity"/>
    <property type="evidence" value="ECO:0007669"/>
    <property type="project" value="UniProtKB-KW"/>
</dbReference>
<dbReference type="AlphaFoldDB" id="A0A4R6RVL7"/>
<keyword evidence="3" id="KW-1185">Reference proteome</keyword>
<keyword evidence="2" id="KW-0413">Isomerase</keyword>
<dbReference type="EMBL" id="SNXZ01000009">
    <property type="protein sequence ID" value="TDP91032.1"/>
    <property type="molecule type" value="Genomic_DNA"/>
</dbReference>
<dbReference type="RefSeq" id="WP_133853834.1">
    <property type="nucleotide sequence ID" value="NZ_SNXZ01000009.1"/>
</dbReference>
<keyword evidence="2" id="KW-0670">Pyruvate</keyword>
<evidence type="ECO:0000313" key="2">
    <source>
        <dbReference type="EMBL" id="TDP91032.1"/>
    </source>
</evidence>
<feature type="domain" description="Mycothiol-dependent maleylpyruvate isomerase metal-binding" evidence="1">
    <location>
        <begin position="8"/>
        <end position="154"/>
    </location>
</feature>
<gene>
    <name evidence="2" type="ORF">EV186_10924</name>
</gene>
<dbReference type="Proteomes" id="UP000295444">
    <property type="component" value="Unassembled WGS sequence"/>
</dbReference>
<organism evidence="2 3">
    <name type="scientific">Labedaea rhizosphaerae</name>
    <dbReference type="NCBI Taxonomy" id="598644"/>
    <lineage>
        <taxon>Bacteria</taxon>
        <taxon>Bacillati</taxon>
        <taxon>Actinomycetota</taxon>
        <taxon>Actinomycetes</taxon>
        <taxon>Pseudonocardiales</taxon>
        <taxon>Pseudonocardiaceae</taxon>
        <taxon>Labedaea</taxon>
    </lineage>
</organism>
<reference evidence="2 3" key="1">
    <citation type="submission" date="2019-03" db="EMBL/GenBank/DDBJ databases">
        <title>Genomic Encyclopedia of Type Strains, Phase IV (KMG-IV): sequencing the most valuable type-strain genomes for metagenomic binning, comparative biology and taxonomic classification.</title>
        <authorList>
            <person name="Goeker M."/>
        </authorList>
    </citation>
    <scope>NUCLEOTIDE SEQUENCE [LARGE SCALE GENOMIC DNA]</scope>
    <source>
        <strain evidence="2 3">DSM 45361</strain>
    </source>
</reference>
<accession>A0A4R6RVL7</accession>
<evidence type="ECO:0000313" key="3">
    <source>
        <dbReference type="Proteomes" id="UP000295444"/>
    </source>
</evidence>
<name>A0A4R6RVL7_LABRH</name>
<sequence length="206" mass="22064">MITDDYLAAARAAVRLVRDPAVAKAWDEMSALAEFRVSGLVGHLSNQVVSIPDALTAPAPTEPLVPVLYGQVEWIGADLDADINVMIREGSERLAEGGADAVADRMDAAIAELPALFGDLDRPVKTRWMRSAVTVSDLLLTRLMELAVHSDDLAVSVSVETPELPLSATEAVVDLLSRLAIMRHGPVAVLRGLSRAERAPETFTAF</sequence>
<evidence type="ECO:0000259" key="1">
    <source>
        <dbReference type="Pfam" id="PF11716"/>
    </source>
</evidence>
<dbReference type="Pfam" id="PF11716">
    <property type="entry name" value="MDMPI_N"/>
    <property type="match status" value="1"/>
</dbReference>
<proteinExistence type="predicted"/>
<dbReference type="GO" id="GO:0046872">
    <property type="term" value="F:metal ion binding"/>
    <property type="evidence" value="ECO:0007669"/>
    <property type="project" value="InterPro"/>
</dbReference>
<dbReference type="SUPFAM" id="SSF109854">
    <property type="entry name" value="DinB/YfiT-like putative metalloenzymes"/>
    <property type="match status" value="1"/>
</dbReference>
<dbReference type="InterPro" id="IPR034660">
    <property type="entry name" value="DinB/YfiT-like"/>
</dbReference>
<dbReference type="InterPro" id="IPR024344">
    <property type="entry name" value="MDMPI_metal-binding"/>
</dbReference>